<name>A0A5N1JDD3_9BACT</name>
<dbReference type="AlphaFoldDB" id="A0A5N1JDD3"/>
<dbReference type="Proteomes" id="UP000326344">
    <property type="component" value="Unassembled WGS sequence"/>
</dbReference>
<proteinExistence type="predicted"/>
<dbReference type="EMBL" id="VTWS01000004">
    <property type="protein sequence ID" value="KAA9353123.1"/>
    <property type="molecule type" value="Genomic_DNA"/>
</dbReference>
<protein>
    <submittedName>
        <fullName evidence="1">Uncharacterized protein</fullName>
    </submittedName>
</protein>
<accession>A0A5N1JDD3</accession>
<keyword evidence="2" id="KW-1185">Reference proteome</keyword>
<reference evidence="1 2" key="1">
    <citation type="submission" date="2019-09" db="EMBL/GenBank/DDBJ databases">
        <title>Genome Sequence of Larkinella sp MA1.</title>
        <authorList>
            <person name="Srinivasan S."/>
        </authorList>
    </citation>
    <scope>NUCLEOTIDE SEQUENCE [LARGE SCALE GENOMIC DNA]</scope>
    <source>
        <strain evidence="1 2">MA1</strain>
    </source>
</reference>
<evidence type="ECO:0000313" key="1">
    <source>
        <dbReference type="EMBL" id="KAA9353123.1"/>
    </source>
</evidence>
<evidence type="ECO:0000313" key="2">
    <source>
        <dbReference type="Proteomes" id="UP000326344"/>
    </source>
</evidence>
<gene>
    <name evidence="1" type="ORF">F0P93_18310</name>
</gene>
<comment type="caution">
    <text evidence="1">The sequence shown here is derived from an EMBL/GenBank/DDBJ whole genome shotgun (WGS) entry which is preliminary data.</text>
</comment>
<organism evidence="1 2">
    <name type="scientific">Larkinella humicola</name>
    <dbReference type="NCBI Taxonomy" id="2607654"/>
    <lineage>
        <taxon>Bacteria</taxon>
        <taxon>Pseudomonadati</taxon>
        <taxon>Bacteroidota</taxon>
        <taxon>Cytophagia</taxon>
        <taxon>Cytophagales</taxon>
        <taxon>Spirosomataceae</taxon>
        <taxon>Larkinella</taxon>
    </lineage>
</organism>
<dbReference type="PROSITE" id="PS51257">
    <property type="entry name" value="PROKAR_LIPOPROTEIN"/>
    <property type="match status" value="1"/>
</dbReference>
<sequence length="151" mass="16918">MSHKLLHKLLYYSLLTAISACTKPEEIAPENITRIEYSSYFGFAGWTWNLAVTPTEYTLTQSNRSGVICRNPVSAADWQDLIQGIDWKSYLKERSTPVGECCDRSSVSIRVTAGKVVHQVERYGILKDSTALGKLSDRLSKRLADQTAVCK</sequence>
<dbReference type="RefSeq" id="WP_150878462.1">
    <property type="nucleotide sequence ID" value="NZ_VTWS01000004.1"/>
</dbReference>